<dbReference type="Proteomes" id="UP000242219">
    <property type="component" value="Unassembled WGS sequence"/>
</dbReference>
<sequence length="70" mass="7999">MLSFCKFSSIPFVVRDDKKRDGINCLESLENTDKIKLYLPLQGGMDKLVCPCGLNIRTDLESITKKDFTR</sequence>
<protein>
    <submittedName>
        <fullName evidence="1">Uncharacterized protein</fullName>
    </submittedName>
</protein>
<comment type="caution">
    <text evidence="1">The sequence shown here is derived from an EMBL/GenBank/DDBJ whole genome shotgun (WGS) entry which is preliminary data.</text>
</comment>
<dbReference type="AlphaFoldDB" id="A0A1V6M311"/>
<evidence type="ECO:0000313" key="2">
    <source>
        <dbReference type="Proteomes" id="UP000242219"/>
    </source>
</evidence>
<organism evidence="1 2">
    <name type="scientific">Candidatus Brocadia sapporoensis</name>
    <dbReference type="NCBI Taxonomy" id="392547"/>
    <lineage>
        <taxon>Bacteria</taxon>
        <taxon>Pseudomonadati</taxon>
        <taxon>Planctomycetota</taxon>
        <taxon>Candidatus Brocadiia</taxon>
        <taxon>Candidatus Brocadiales</taxon>
        <taxon>Candidatus Brocadiaceae</taxon>
        <taxon>Candidatus Brocadia</taxon>
    </lineage>
</organism>
<reference evidence="1 2" key="1">
    <citation type="journal article" date="2016" name="Genome Announc.">
        <title>Draft Genome Sequence of the Anaerobic Ammonium-Oxidizing Bacterium 'Candidatus Brocadia sp. 40'.</title>
        <authorList>
            <person name="Ali M."/>
            <person name="Haroon M.F."/>
            <person name="Narita Y."/>
            <person name="Zhang L."/>
            <person name="Rangel Shaw D."/>
            <person name="Okabe S."/>
            <person name="Saikaly P.E."/>
        </authorList>
    </citation>
    <scope>NUCLEOTIDE SEQUENCE [LARGE SCALE GENOMIC DNA]</scope>
    <source>
        <strain evidence="1 2">40</strain>
    </source>
</reference>
<accession>A0A1V6M311</accession>
<proteinExistence type="predicted"/>
<keyword evidence="2" id="KW-1185">Reference proteome</keyword>
<name>A0A1V6M311_9BACT</name>
<gene>
    <name evidence="1" type="ORF">BIY37_01180</name>
</gene>
<dbReference type="EMBL" id="MJUW02000019">
    <property type="protein sequence ID" value="OQD46789.1"/>
    <property type="molecule type" value="Genomic_DNA"/>
</dbReference>
<evidence type="ECO:0000313" key="1">
    <source>
        <dbReference type="EMBL" id="OQD46789.1"/>
    </source>
</evidence>